<dbReference type="GO" id="GO:0046872">
    <property type="term" value="F:metal ion binding"/>
    <property type="evidence" value="ECO:0007669"/>
    <property type="project" value="UniProtKB-KW"/>
</dbReference>
<dbReference type="EMBL" id="FPAA01000001">
    <property type="protein sequence ID" value="SFS35561.1"/>
    <property type="molecule type" value="Genomic_DNA"/>
</dbReference>
<keyword evidence="10" id="KW-1185">Reference proteome</keyword>
<evidence type="ECO:0000256" key="7">
    <source>
        <dbReference type="ARBA" id="ARBA00022842"/>
    </source>
</evidence>
<dbReference type="PANTHER" id="PTHR15822:SF4">
    <property type="entry name" value="TYROSYL-DNA PHOSPHODIESTERASE 2"/>
    <property type="match status" value="1"/>
</dbReference>
<keyword evidence="5" id="KW-0227">DNA damage</keyword>
<keyword evidence="9" id="KW-0269">Exonuclease</keyword>
<evidence type="ECO:0000256" key="8">
    <source>
        <dbReference type="ARBA" id="ARBA00023204"/>
    </source>
</evidence>
<keyword evidence="7" id="KW-0460">Magnesium</keyword>
<dbReference type="RefSeq" id="WP_091832975.1">
    <property type="nucleotide sequence ID" value="NZ_FPAA01000001.1"/>
</dbReference>
<dbReference type="GO" id="GO:0003697">
    <property type="term" value="F:single-stranded DNA binding"/>
    <property type="evidence" value="ECO:0007669"/>
    <property type="project" value="TreeGrafter"/>
</dbReference>
<evidence type="ECO:0000313" key="9">
    <source>
        <dbReference type="EMBL" id="SFS35561.1"/>
    </source>
</evidence>
<evidence type="ECO:0000256" key="4">
    <source>
        <dbReference type="ARBA" id="ARBA00022723"/>
    </source>
</evidence>
<gene>
    <name evidence="9" type="ORF">SAMN05444972_101379</name>
</gene>
<dbReference type="Gene3D" id="3.60.10.10">
    <property type="entry name" value="Endonuclease/exonuclease/phosphatase"/>
    <property type="match status" value="1"/>
</dbReference>
<reference evidence="10" key="1">
    <citation type="submission" date="2016-10" db="EMBL/GenBank/DDBJ databases">
        <authorList>
            <person name="Varghese N."/>
            <person name="Submissions S."/>
        </authorList>
    </citation>
    <scope>NUCLEOTIDE SEQUENCE [LARGE SCALE GENOMIC DNA]</scope>
    <source>
        <strain evidence="10">DSM 45789</strain>
    </source>
</reference>
<keyword evidence="4" id="KW-0479">Metal-binding</keyword>
<evidence type="ECO:0000256" key="6">
    <source>
        <dbReference type="ARBA" id="ARBA00022801"/>
    </source>
</evidence>
<evidence type="ECO:0000256" key="2">
    <source>
        <dbReference type="ARBA" id="ARBA00001946"/>
    </source>
</evidence>
<comment type="cofactor">
    <cofactor evidence="2">
        <name>Mg(2+)</name>
        <dbReference type="ChEBI" id="CHEBI:18420"/>
    </cofactor>
</comment>
<evidence type="ECO:0000313" key="10">
    <source>
        <dbReference type="Proteomes" id="UP000198660"/>
    </source>
</evidence>
<keyword evidence="9" id="KW-0255">Endonuclease</keyword>
<accession>A0A1I6P5Z3</accession>
<evidence type="ECO:0000256" key="5">
    <source>
        <dbReference type="ARBA" id="ARBA00022763"/>
    </source>
</evidence>
<proteinExistence type="predicted"/>
<name>A0A1I6P5Z3_9BACL</name>
<protein>
    <submittedName>
        <fullName evidence="9">Metal-dependent hydrolase, endonuclease/exonuclease/phosphatase family</fullName>
    </submittedName>
</protein>
<dbReference type="AlphaFoldDB" id="A0A1I6P5Z3"/>
<dbReference type="InterPro" id="IPR036691">
    <property type="entry name" value="Endo/exonu/phosph_ase_sf"/>
</dbReference>
<dbReference type="OrthoDB" id="9793162at2"/>
<keyword evidence="8" id="KW-0234">DNA repair</keyword>
<keyword evidence="3" id="KW-0540">Nuclease</keyword>
<dbReference type="GO" id="GO:0005737">
    <property type="term" value="C:cytoplasm"/>
    <property type="evidence" value="ECO:0007669"/>
    <property type="project" value="TreeGrafter"/>
</dbReference>
<dbReference type="SUPFAM" id="SSF56219">
    <property type="entry name" value="DNase I-like"/>
    <property type="match status" value="1"/>
</dbReference>
<dbReference type="PANTHER" id="PTHR15822">
    <property type="entry name" value="TRAF AND TNF RECEPTOR-ASSOCIATED PROTEIN"/>
    <property type="match status" value="1"/>
</dbReference>
<evidence type="ECO:0000256" key="3">
    <source>
        <dbReference type="ARBA" id="ARBA00022722"/>
    </source>
</evidence>
<organism evidence="9 10">
    <name type="scientific">Marininema halotolerans</name>
    <dbReference type="NCBI Taxonomy" id="1155944"/>
    <lineage>
        <taxon>Bacteria</taxon>
        <taxon>Bacillati</taxon>
        <taxon>Bacillota</taxon>
        <taxon>Bacilli</taxon>
        <taxon>Bacillales</taxon>
        <taxon>Thermoactinomycetaceae</taxon>
        <taxon>Marininema</taxon>
    </lineage>
</organism>
<keyword evidence="6 9" id="KW-0378">Hydrolase</keyword>
<dbReference type="GO" id="GO:0004527">
    <property type="term" value="F:exonuclease activity"/>
    <property type="evidence" value="ECO:0007669"/>
    <property type="project" value="UniProtKB-KW"/>
</dbReference>
<comment type="cofactor">
    <cofactor evidence="1">
        <name>Mn(2+)</name>
        <dbReference type="ChEBI" id="CHEBI:29035"/>
    </cofactor>
</comment>
<dbReference type="InterPro" id="IPR051547">
    <property type="entry name" value="TDP2-like"/>
</dbReference>
<dbReference type="GO" id="GO:0006302">
    <property type="term" value="P:double-strand break repair"/>
    <property type="evidence" value="ECO:0007669"/>
    <property type="project" value="TreeGrafter"/>
</dbReference>
<dbReference type="Proteomes" id="UP000198660">
    <property type="component" value="Unassembled WGS sequence"/>
</dbReference>
<dbReference type="GO" id="GO:0004519">
    <property type="term" value="F:endonuclease activity"/>
    <property type="evidence" value="ECO:0007669"/>
    <property type="project" value="UniProtKB-KW"/>
</dbReference>
<evidence type="ECO:0000256" key="1">
    <source>
        <dbReference type="ARBA" id="ARBA00001936"/>
    </source>
</evidence>
<sequence length="322" mass="35985">MVRNRNVSVMDYNVYLGANLNLILQTTRAQLPPLATELLQQFLANNFPLRARSIAQEIKKTSPDLIGLQEMSRVELIPFIGTSAPRVTYDFLTILLRALRQQGLNYRPIAVGNNFSGRSLSTTGYLIRTLDRNVILARVNAPFTYSNVQNNTFSTNLVTTVGGQRTVVNLGWSSVDVRAYGTVFRFVNTRLQSSAAAAPIRMAQATQLIQSLNRRAIPTILVGDFKSDANINAPTYRQFLQAGYTDAWRVGGRGVGNTCCQNFNLLNTQSTLSQRVDYILYRPRRRLNLLGIGRVGISQRSRTPPLWPSLYAGLVARFRLTP</sequence>
<dbReference type="GO" id="GO:0070260">
    <property type="term" value="F:5'-tyrosyl-DNA phosphodiesterase activity"/>
    <property type="evidence" value="ECO:0007669"/>
    <property type="project" value="TreeGrafter"/>
</dbReference>